<comment type="similarity">
    <text evidence="1">Belongs to the type-B carboxylesterase/lipase family.</text>
</comment>
<dbReference type="Proteomes" id="UP001054945">
    <property type="component" value="Unassembled WGS sequence"/>
</dbReference>
<evidence type="ECO:0000313" key="2">
    <source>
        <dbReference type="EMBL" id="GIZ01027.1"/>
    </source>
</evidence>
<comment type="caution">
    <text evidence="2">The sequence shown here is derived from an EMBL/GenBank/DDBJ whole genome shotgun (WGS) entry which is preliminary data.</text>
</comment>
<reference evidence="2 3" key="1">
    <citation type="submission" date="2021-06" db="EMBL/GenBank/DDBJ databases">
        <title>Caerostris extrusa draft genome.</title>
        <authorList>
            <person name="Kono N."/>
            <person name="Arakawa K."/>
        </authorList>
    </citation>
    <scope>NUCLEOTIDE SEQUENCE [LARGE SCALE GENOMIC DNA]</scope>
</reference>
<dbReference type="InterPro" id="IPR051093">
    <property type="entry name" value="Neuroligin/BSAL"/>
</dbReference>
<proteinExistence type="inferred from homology"/>
<dbReference type="AlphaFoldDB" id="A0AAV4Y4D8"/>
<evidence type="ECO:0000313" key="3">
    <source>
        <dbReference type="Proteomes" id="UP001054945"/>
    </source>
</evidence>
<sequence length="144" mass="16447">MASCCPRIPQTSWKKSTSLFTQYDLLFGTTRVESYFHFTALEEKFGIDSGRRDRLLRTLVRNLYTYHLQEIFLTVVNEYMDWSRSFLQGQDIFDGTVDALGDALVVAPVIRSGTFHSGGIPREDTYPPSLQPAAKGKKTFFLHI</sequence>
<evidence type="ECO:0000256" key="1">
    <source>
        <dbReference type="ARBA" id="ARBA00005964"/>
    </source>
</evidence>
<organism evidence="2 3">
    <name type="scientific">Caerostris extrusa</name>
    <name type="common">Bark spider</name>
    <name type="synonym">Caerostris bankana</name>
    <dbReference type="NCBI Taxonomy" id="172846"/>
    <lineage>
        <taxon>Eukaryota</taxon>
        <taxon>Metazoa</taxon>
        <taxon>Ecdysozoa</taxon>
        <taxon>Arthropoda</taxon>
        <taxon>Chelicerata</taxon>
        <taxon>Arachnida</taxon>
        <taxon>Araneae</taxon>
        <taxon>Araneomorphae</taxon>
        <taxon>Entelegynae</taxon>
        <taxon>Araneoidea</taxon>
        <taxon>Araneidae</taxon>
        <taxon>Caerostris</taxon>
    </lineage>
</organism>
<dbReference type="EMBL" id="BPLR01001240">
    <property type="protein sequence ID" value="GIZ01027.1"/>
    <property type="molecule type" value="Genomic_DNA"/>
</dbReference>
<name>A0AAV4Y4D8_CAEEX</name>
<dbReference type="SUPFAM" id="SSF53474">
    <property type="entry name" value="alpha/beta-Hydrolases"/>
    <property type="match status" value="1"/>
</dbReference>
<gene>
    <name evidence="2" type="ORF">CEXT_727311</name>
</gene>
<dbReference type="Gene3D" id="3.40.50.1820">
    <property type="entry name" value="alpha/beta hydrolase"/>
    <property type="match status" value="1"/>
</dbReference>
<accession>A0AAV4Y4D8</accession>
<dbReference type="InterPro" id="IPR029058">
    <property type="entry name" value="AB_hydrolase_fold"/>
</dbReference>
<keyword evidence="3" id="KW-1185">Reference proteome</keyword>
<dbReference type="PANTHER" id="PTHR43903">
    <property type="entry name" value="NEUROLIGIN"/>
    <property type="match status" value="1"/>
</dbReference>
<protein>
    <submittedName>
        <fullName evidence="2">Uncharacterized protein</fullName>
    </submittedName>
</protein>